<feature type="compositionally biased region" description="Low complexity" evidence="1">
    <location>
        <begin position="351"/>
        <end position="362"/>
    </location>
</feature>
<dbReference type="EMBL" id="JAVHJL010000006">
    <property type="protein sequence ID" value="KAK6502076.1"/>
    <property type="molecule type" value="Genomic_DNA"/>
</dbReference>
<organism evidence="2 3">
    <name type="scientific">Arthrobotrys musiformis</name>
    <dbReference type="NCBI Taxonomy" id="47236"/>
    <lineage>
        <taxon>Eukaryota</taxon>
        <taxon>Fungi</taxon>
        <taxon>Dikarya</taxon>
        <taxon>Ascomycota</taxon>
        <taxon>Pezizomycotina</taxon>
        <taxon>Orbiliomycetes</taxon>
        <taxon>Orbiliales</taxon>
        <taxon>Orbiliaceae</taxon>
        <taxon>Arthrobotrys</taxon>
    </lineage>
</organism>
<name>A0AAV9W593_9PEZI</name>
<keyword evidence="3" id="KW-1185">Reference proteome</keyword>
<feature type="compositionally biased region" description="Basic residues" evidence="1">
    <location>
        <begin position="252"/>
        <end position="272"/>
    </location>
</feature>
<evidence type="ECO:0000313" key="2">
    <source>
        <dbReference type="EMBL" id="KAK6502076.1"/>
    </source>
</evidence>
<dbReference type="Proteomes" id="UP001370758">
    <property type="component" value="Unassembled WGS sequence"/>
</dbReference>
<feature type="region of interest" description="Disordered" evidence="1">
    <location>
        <begin position="329"/>
        <end position="393"/>
    </location>
</feature>
<protein>
    <submittedName>
        <fullName evidence="2">Uncharacterized protein</fullName>
    </submittedName>
</protein>
<proteinExistence type="predicted"/>
<accession>A0AAV9W593</accession>
<reference evidence="2 3" key="1">
    <citation type="submission" date="2023-08" db="EMBL/GenBank/DDBJ databases">
        <authorList>
            <person name="Palmer J.M."/>
        </authorList>
    </citation>
    <scope>NUCLEOTIDE SEQUENCE [LARGE SCALE GENOMIC DNA]</scope>
    <source>
        <strain evidence="2 3">TWF481</strain>
    </source>
</reference>
<feature type="compositionally biased region" description="Basic and acidic residues" evidence="1">
    <location>
        <begin position="363"/>
        <end position="376"/>
    </location>
</feature>
<feature type="compositionally biased region" description="Polar residues" evidence="1">
    <location>
        <begin position="340"/>
        <end position="350"/>
    </location>
</feature>
<comment type="caution">
    <text evidence="2">The sequence shown here is derived from an EMBL/GenBank/DDBJ whole genome shotgun (WGS) entry which is preliminary data.</text>
</comment>
<sequence length="393" mass="44642">MSRSKGQYRAANSIVPTSTIHSLQAPAFAPAFPPCSRHQRFQEATRCNCDASSRTNELEAQLKTLQGKHADLEATKRKDEEYVRATVEGYAKLGDEIYHLKKRIAWLQAEIEKKDATVRSLRRKAEIDEESREQHLNLTVLQMAIKFDSCTSGGRKKEIERLQGLVAGRSTHRRIWTSTSNLDTMPPDQKIPPSPPSVIKHRLEFGARSPPSPGNPRHAKQQGGNGEQLDGRVHRLNSAPQPPRQASTSRQVQRHQSHHERHHREHQKQRHQNQHEKHLNHQHRSRPSEGPYTDLCPVFLQSGECPGCSRNHNWKDYPSHTKGYQVGVEHEEKRGRHSYASKSMSSADLQASTATPTSTVSPGEKKAQSNHEDQPIPKKRNTKERRRSEEGRG</sequence>
<gene>
    <name evidence="2" type="ORF">TWF481_009887</name>
</gene>
<evidence type="ECO:0000256" key="1">
    <source>
        <dbReference type="SAM" id="MobiDB-lite"/>
    </source>
</evidence>
<feature type="region of interest" description="Disordered" evidence="1">
    <location>
        <begin position="177"/>
        <end position="295"/>
    </location>
</feature>
<dbReference type="AlphaFoldDB" id="A0AAV9W593"/>
<evidence type="ECO:0000313" key="3">
    <source>
        <dbReference type="Proteomes" id="UP001370758"/>
    </source>
</evidence>